<dbReference type="SUPFAM" id="SSF46894">
    <property type="entry name" value="C-terminal effector domain of the bipartite response regulators"/>
    <property type="match status" value="1"/>
</dbReference>
<dbReference type="InterPro" id="IPR016032">
    <property type="entry name" value="Sig_transdc_resp-reg_C-effctor"/>
</dbReference>
<dbReference type="CDD" id="cd06170">
    <property type="entry name" value="LuxR_C_like"/>
    <property type="match status" value="1"/>
</dbReference>
<dbReference type="InterPro" id="IPR027417">
    <property type="entry name" value="P-loop_NTPase"/>
</dbReference>
<dbReference type="PANTHER" id="PTHR16305:SF35">
    <property type="entry name" value="TRANSCRIPTIONAL ACTIVATOR DOMAIN"/>
    <property type="match status" value="1"/>
</dbReference>
<proteinExistence type="predicted"/>
<feature type="domain" description="HTH luxR-type" evidence="4">
    <location>
        <begin position="889"/>
        <end position="953"/>
    </location>
</feature>
<accession>A0ABN3D025</accession>
<dbReference type="InterPro" id="IPR041664">
    <property type="entry name" value="AAA_16"/>
</dbReference>
<comment type="caution">
    <text evidence="5">The sequence shown here is derived from an EMBL/GenBank/DDBJ whole genome shotgun (WGS) entry which is preliminary data.</text>
</comment>
<dbReference type="SMART" id="SM00421">
    <property type="entry name" value="HTH_LUXR"/>
    <property type="match status" value="1"/>
</dbReference>
<dbReference type="Gene3D" id="1.10.10.10">
    <property type="entry name" value="Winged helix-like DNA-binding domain superfamily/Winged helix DNA-binding domain"/>
    <property type="match status" value="1"/>
</dbReference>
<feature type="region of interest" description="Disordered" evidence="3">
    <location>
        <begin position="521"/>
        <end position="553"/>
    </location>
</feature>
<evidence type="ECO:0000256" key="2">
    <source>
        <dbReference type="ARBA" id="ARBA00022840"/>
    </source>
</evidence>
<dbReference type="RefSeq" id="WP_344493461.1">
    <property type="nucleotide sequence ID" value="NZ_BAAAQX010000046.1"/>
</dbReference>
<sequence length="953" mass="102534">MSNSGPLRGRRSECETLDRLLADAKSGQSQVLVLRGEAGVGKSALMEHLVANAAGCRILRAVGIESEMELAFAGLHQLCMPIMGHLDRLPGPQRDALAVAFGLSAGNVPDRFLVGLAVLSLLAEAAEEQPLVCAVDDAQWLDQVSAQTLAFVARRLLAERVALVFAVRTTAQGTLAQGTADDQLRGLPELVVRGLRDDDARALLDSVVPGRLDERVRDRIVAETRGNPLALLELPRGLTATDLAGGFGRPDARPLASQIEQHFLRRIEALPDDTRLLLLVAAAEPVGDVSLLRRVADRLGIGPVAAAAAEAAGLIEFGTRTRFRHPLVRSAAYRAAGLEARQDVHRALAEATDPESDPDRRAWHRAHAAVEPDEVVAGELEASADRAQARGGIAAAAAFLRRATELTPDPARRGARALAAAQATFEAGVPDTARELLAAAELGPLDELRRARLARLRAQIVFARRRGGEALPLLLDAAKALERVDGGQAREAYLEAIGSAVFAGRLNGHDSLPRVAEAALAAPRGQQPPRLPDTAEAEPRGPQPPYLPDAAEAAAAPQPLSLADALLDGLAKRFAEGHIAGAPLLKQALQAFRRDPCGNGDDIMRWLWLTWLIAADLWDDETWHELTTHAVRTARQSGALNYLPLALTYRAAVHVHAGAFDVASGLVEESDAITEATRNSPLAYASLLLLAWRGEDDEAPSVMRAKVRDATSWGEGRAIGLGAYLNAVLHNGLGQYEDALADARHAAEHEDLGVYGFALVELIEAAAHCDARDAGATALRRLEERADAAGTSWARGVLARSRALLSQGRAADPLYREAIEHLQRSRVAVHLARTHLVYGEWLRRENRRADAREHLRTAYEMLSRFGAKAFAERARRELAAAGESVRQRAAEVREALTAQEAQIAQLAADGKTNSQIGAELFISPRTVEWHLRKVFTKLDVDSRIKLRGVLTGS</sequence>
<dbReference type="Gene3D" id="3.40.50.300">
    <property type="entry name" value="P-loop containing nucleotide triphosphate hydrolases"/>
    <property type="match status" value="1"/>
</dbReference>
<dbReference type="EMBL" id="BAAAQX010000046">
    <property type="protein sequence ID" value="GAA2215053.1"/>
    <property type="molecule type" value="Genomic_DNA"/>
</dbReference>
<evidence type="ECO:0000256" key="1">
    <source>
        <dbReference type="ARBA" id="ARBA00022741"/>
    </source>
</evidence>
<evidence type="ECO:0000259" key="4">
    <source>
        <dbReference type="PROSITE" id="PS50043"/>
    </source>
</evidence>
<protein>
    <submittedName>
        <fullName evidence="5">LuxR family transcriptional regulator</fullName>
    </submittedName>
</protein>
<organism evidence="5 6">
    <name type="scientific">Nonomuraea monospora</name>
    <dbReference type="NCBI Taxonomy" id="568818"/>
    <lineage>
        <taxon>Bacteria</taxon>
        <taxon>Bacillati</taxon>
        <taxon>Actinomycetota</taxon>
        <taxon>Actinomycetes</taxon>
        <taxon>Streptosporangiales</taxon>
        <taxon>Streptosporangiaceae</taxon>
        <taxon>Nonomuraea</taxon>
    </lineage>
</organism>
<keyword evidence="2" id="KW-0067">ATP-binding</keyword>
<dbReference type="PROSITE" id="PS50043">
    <property type="entry name" value="HTH_LUXR_2"/>
    <property type="match status" value="1"/>
</dbReference>
<dbReference type="InterPro" id="IPR036388">
    <property type="entry name" value="WH-like_DNA-bd_sf"/>
</dbReference>
<evidence type="ECO:0000313" key="5">
    <source>
        <dbReference type="EMBL" id="GAA2215053.1"/>
    </source>
</evidence>
<evidence type="ECO:0000313" key="6">
    <source>
        <dbReference type="Proteomes" id="UP001499843"/>
    </source>
</evidence>
<dbReference type="Pfam" id="PF00196">
    <property type="entry name" value="GerE"/>
    <property type="match status" value="1"/>
</dbReference>
<dbReference type="PRINTS" id="PR00038">
    <property type="entry name" value="HTHLUXR"/>
</dbReference>
<keyword evidence="1" id="KW-0547">Nucleotide-binding</keyword>
<evidence type="ECO:0000256" key="3">
    <source>
        <dbReference type="SAM" id="MobiDB-lite"/>
    </source>
</evidence>
<name>A0ABN3D025_9ACTN</name>
<dbReference type="SUPFAM" id="SSF52540">
    <property type="entry name" value="P-loop containing nucleoside triphosphate hydrolases"/>
    <property type="match status" value="1"/>
</dbReference>
<dbReference type="InterPro" id="IPR000792">
    <property type="entry name" value="Tscrpt_reg_LuxR_C"/>
</dbReference>
<dbReference type="Proteomes" id="UP001499843">
    <property type="component" value="Unassembled WGS sequence"/>
</dbReference>
<keyword evidence="6" id="KW-1185">Reference proteome</keyword>
<dbReference type="PANTHER" id="PTHR16305">
    <property type="entry name" value="TESTICULAR SOLUBLE ADENYLYL CYCLASE"/>
    <property type="match status" value="1"/>
</dbReference>
<gene>
    <name evidence="5" type="ORF">GCM10009850_105200</name>
</gene>
<reference evidence="5 6" key="1">
    <citation type="journal article" date="2019" name="Int. J. Syst. Evol. Microbiol.">
        <title>The Global Catalogue of Microorganisms (GCM) 10K type strain sequencing project: providing services to taxonomists for standard genome sequencing and annotation.</title>
        <authorList>
            <consortium name="The Broad Institute Genomics Platform"/>
            <consortium name="The Broad Institute Genome Sequencing Center for Infectious Disease"/>
            <person name="Wu L."/>
            <person name="Ma J."/>
        </authorList>
    </citation>
    <scope>NUCLEOTIDE SEQUENCE [LARGE SCALE GENOMIC DNA]</scope>
    <source>
        <strain evidence="5 6">JCM 16114</strain>
    </source>
</reference>
<dbReference type="Pfam" id="PF13191">
    <property type="entry name" value="AAA_16"/>
    <property type="match status" value="1"/>
</dbReference>